<dbReference type="GO" id="GO:0006879">
    <property type="term" value="P:intracellular iron ion homeostasis"/>
    <property type="evidence" value="ECO:0007669"/>
    <property type="project" value="InterPro"/>
</dbReference>
<evidence type="ECO:0000313" key="4">
    <source>
        <dbReference type="Proteomes" id="UP000095038"/>
    </source>
</evidence>
<comment type="similarity">
    <text evidence="1">Belongs to the BolA/IbaG family.</text>
</comment>
<dbReference type="GO" id="GO:0051537">
    <property type="term" value="F:2 iron, 2 sulfur cluster binding"/>
    <property type="evidence" value="ECO:0007669"/>
    <property type="project" value="InterPro"/>
</dbReference>
<dbReference type="InParanoid" id="A0A1D2V9A1"/>
<feature type="compositionally biased region" description="Low complexity" evidence="2">
    <location>
        <begin position="57"/>
        <end position="74"/>
    </location>
</feature>
<dbReference type="InterPro" id="IPR002634">
    <property type="entry name" value="BolA"/>
</dbReference>
<name>A0A1D2V9A1_9ASCO</name>
<keyword evidence="4" id="KW-1185">Reference proteome</keyword>
<dbReference type="Proteomes" id="UP000095038">
    <property type="component" value="Unassembled WGS sequence"/>
</dbReference>
<feature type="region of interest" description="Disordered" evidence="2">
    <location>
        <begin position="1"/>
        <end position="91"/>
    </location>
</feature>
<dbReference type="GeneID" id="30967756"/>
<dbReference type="GO" id="GO:0051604">
    <property type="term" value="P:protein maturation"/>
    <property type="evidence" value="ECO:0007669"/>
    <property type="project" value="InterPro"/>
</dbReference>
<dbReference type="PANTHER" id="PTHR12735">
    <property type="entry name" value="BOLA-LIKE PROTEIN-RELATED"/>
    <property type="match status" value="1"/>
</dbReference>
<dbReference type="OrthoDB" id="4983at2759"/>
<feature type="compositionally biased region" description="Basic and acidic residues" evidence="2">
    <location>
        <begin position="75"/>
        <end position="91"/>
    </location>
</feature>
<organism evidence="3 4">
    <name type="scientific">Ascoidea rubescens DSM 1968</name>
    <dbReference type="NCBI Taxonomy" id="1344418"/>
    <lineage>
        <taxon>Eukaryota</taxon>
        <taxon>Fungi</taxon>
        <taxon>Dikarya</taxon>
        <taxon>Ascomycota</taxon>
        <taxon>Saccharomycotina</taxon>
        <taxon>Saccharomycetes</taxon>
        <taxon>Ascoideaceae</taxon>
        <taxon>Ascoidea</taxon>
    </lineage>
</organism>
<dbReference type="PANTHER" id="PTHR12735:SF27">
    <property type="entry name" value="BOLA-LIKE PROTEIN 2"/>
    <property type="match status" value="1"/>
</dbReference>
<proteinExistence type="inferred from homology"/>
<gene>
    <name evidence="3" type="ORF">ASCRUDRAFT_78060</name>
</gene>
<dbReference type="STRING" id="1344418.A0A1D2V9A1"/>
<evidence type="ECO:0000256" key="1">
    <source>
        <dbReference type="RuleBase" id="RU003860"/>
    </source>
</evidence>
<dbReference type="AlphaFoldDB" id="A0A1D2V9A1"/>
<evidence type="ECO:0000313" key="3">
    <source>
        <dbReference type="EMBL" id="ODV58139.1"/>
    </source>
</evidence>
<dbReference type="InterPro" id="IPR036065">
    <property type="entry name" value="BolA-like_sf"/>
</dbReference>
<dbReference type="RefSeq" id="XP_020044446.1">
    <property type="nucleotide sequence ID" value="XM_020194120.1"/>
</dbReference>
<dbReference type="Gene3D" id="3.10.20.90">
    <property type="entry name" value="Phosphatidylinositol 3-kinase Catalytic Subunit, Chain A, domain 1"/>
    <property type="match status" value="1"/>
</dbReference>
<protein>
    <submittedName>
        <fullName evidence="3">Bola-domain-containing protein</fullName>
    </submittedName>
</protein>
<accession>A0A1D2V9A1</accession>
<feature type="compositionally biased region" description="Basic residues" evidence="2">
    <location>
        <begin position="11"/>
        <end position="46"/>
    </location>
</feature>
<sequence length="173" mass="19303">MEAKADISSHSHSHSHSSHTYKHNHTHTHPYSHNHNHSHNHSHNNGHSHTVDRANQSSPGSPSSPNGSNRSLSSHTKDATDSNIGNKKEHLTSSSLEKIIKERLNASIVHVQDMSGGCGQAFAVIIVSEIFNKKNRIMRHRLVNSALKEEISAIHAFTQKNFTPEEWEIAKKK</sequence>
<reference evidence="4" key="1">
    <citation type="submission" date="2016-05" db="EMBL/GenBank/DDBJ databases">
        <title>Comparative genomics of biotechnologically important yeasts.</title>
        <authorList>
            <consortium name="DOE Joint Genome Institute"/>
            <person name="Riley R."/>
            <person name="Haridas S."/>
            <person name="Wolfe K.H."/>
            <person name="Lopes M.R."/>
            <person name="Hittinger C.T."/>
            <person name="Goker M."/>
            <person name="Salamov A."/>
            <person name="Wisecaver J."/>
            <person name="Long T.M."/>
            <person name="Aerts A.L."/>
            <person name="Barry K."/>
            <person name="Choi C."/>
            <person name="Clum A."/>
            <person name="Coughlan A.Y."/>
            <person name="Deshpande S."/>
            <person name="Douglass A.P."/>
            <person name="Hanson S.J."/>
            <person name="Klenk H.-P."/>
            <person name="Labutti K."/>
            <person name="Lapidus A."/>
            <person name="Lindquist E."/>
            <person name="Lipzen A."/>
            <person name="Meier-Kolthoff J.P."/>
            <person name="Ohm R.A."/>
            <person name="Otillar R.P."/>
            <person name="Pangilinan J."/>
            <person name="Peng Y."/>
            <person name="Rokas A."/>
            <person name="Rosa C.A."/>
            <person name="Scheuner C."/>
            <person name="Sibirny A.A."/>
            <person name="Slot J.C."/>
            <person name="Stielow J.B."/>
            <person name="Sun H."/>
            <person name="Kurtzman C.P."/>
            <person name="Blackwell M."/>
            <person name="Grigoriev I.V."/>
            <person name="Jeffries T.W."/>
        </authorList>
    </citation>
    <scope>NUCLEOTIDE SEQUENCE [LARGE SCALE GENOMIC DNA]</scope>
    <source>
        <strain evidence="4">DSM 1968</strain>
    </source>
</reference>
<dbReference type="GO" id="GO:0005829">
    <property type="term" value="C:cytosol"/>
    <property type="evidence" value="ECO:0007669"/>
    <property type="project" value="TreeGrafter"/>
</dbReference>
<dbReference type="EMBL" id="KV454494">
    <property type="protein sequence ID" value="ODV58139.1"/>
    <property type="molecule type" value="Genomic_DNA"/>
</dbReference>
<dbReference type="InterPro" id="IPR045115">
    <property type="entry name" value="BOL2"/>
</dbReference>
<evidence type="ECO:0000256" key="2">
    <source>
        <dbReference type="SAM" id="MobiDB-lite"/>
    </source>
</evidence>
<dbReference type="Pfam" id="PF01722">
    <property type="entry name" value="BolA"/>
    <property type="match status" value="1"/>
</dbReference>
<dbReference type="SUPFAM" id="SSF82657">
    <property type="entry name" value="BolA-like"/>
    <property type="match status" value="1"/>
</dbReference>
<dbReference type="GO" id="GO:0005634">
    <property type="term" value="C:nucleus"/>
    <property type="evidence" value="ECO:0007669"/>
    <property type="project" value="TreeGrafter"/>
</dbReference>